<protein>
    <submittedName>
        <fullName evidence="1">Uncharacterized protein</fullName>
    </submittedName>
</protein>
<comment type="caution">
    <text evidence="1">The sequence shown here is derived from an EMBL/GenBank/DDBJ whole genome shotgun (WGS) entry which is preliminary data.</text>
</comment>
<organism evidence="1 2">
    <name type="scientific">Stephania cephalantha</name>
    <dbReference type="NCBI Taxonomy" id="152367"/>
    <lineage>
        <taxon>Eukaryota</taxon>
        <taxon>Viridiplantae</taxon>
        <taxon>Streptophyta</taxon>
        <taxon>Embryophyta</taxon>
        <taxon>Tracheophyta</taxon>
        <taxon>Spermatophyta</taxon>
        <taxon>Magnoliopsida</taxon>
        <taxon>Ranunculales</taxon>
        <taxon>Menispermaceae</taxon>
        <taxon>Menispermoideae</taxon>
        <taxon>Cissampelideae</taxon>
        <taxon>Stephania</taxon>
    </lineage>
</organism>
<evidence type="ECO:0000313" key="1">
    <source>
        <dbReference type="EMBL" id="KAK9166700.1"/>
    </source>
</evidence>
<proteinExistence type="predicted"/>
<name>A0AAP0L9Y9_9MAGN</name>
<dbReference type="EMBL" id="JBBNAG010000001">
    <property type="protein sequence ID" value="KAK9166700.1"/>
    <property type="molecule type" value="Genomic_DNA"/>
</dbReference>
<sequence>MLTRSLPDSLDYLEGFGDGLGWMALVSEGRLNEPRNKVEQDRKMTEIMEAIRVQGAPVALSQMPPLLQLQVVPYMQPPFARASLRVIPEAGNEEDNVAQSVVGVDENPVAPTLLPIAP</sequence>
<evidence type="ECO:0000313" key="2">
    <source>
        <dbReference type="Proteomes" id="UP001419268"/>
    </source>
</evidence>
<dbReference type="AlphaFoldDB" id="A0AAP0L9Y9"/>
<reference evidence="1 2" key="1">
    <citation type="submission" date="2024-01" db="EMBL/GenBank/DDBJ databases">
        <title>Genome assemblies of Stephania.</title>
        <authorList>
            <person name="Yang L."/>
        </authorList>
    </citation>
    <scope>NUCLEOTIDE SEQUENCE [LARGE SCALE GENOMIC DNA]</scope>
    <source>
        <strain evidence="1">JXDWG</strain>
        <tissue evidence="1">Leaf</tissue>
    </source>
</reference>
<accession>A0AAP0L9Y9</accession>
<gene>
    <name evidence="1" type="ORF">Scep_001891</name>
</gene>
<dbReference type="Proteomes" id="UP001419268">
    <property type="component" value="Unassembled WGS sequence"/>
</dbReference>
<keyword evidence="2" id="KW-1185">Reference proteome</keyword>